<evidence type="ECO:0000256" key="9">
    <source>
        <dbReference type="SAM" id="Phobius"/>
    </source>
</evidence>
<feature type="transmembrane region" description="Helical" evidence="9">
    <location>
        <begin position="375"/>
        <end position="394"/>
    </location>
</feature>
<dbReference type="GeneID" id="54359049"/>
<feature type="transmembrane region" description="Helical" evidence="9">
    <location>
        <begin position="309"/>
        <end position="330"/>
    </location>
</feature>
<reference evidence="12" key="3">
    <citation type="submission" date="2025-08" db="UniProtKB">
        <authorList>
            <consortium name="RefSeq"/>
        </authorList>
    </citation>
    <scope>IDENTIFICATION</scope>
    <source>
        <strain evidence="12">CBS 342.82</strain>
    </source>
</reference>
<feature type="compositionally biased region" description="Polar residues" evidence="8">
    <location>
        <begin position="545"/>
        <end position="556"/>
    </location>
</feature>
<dbReference type="InterPro" id="IPR050360">
    <property type="entry name" value="MFS_Sugar_Transporters"/>
</dbReference>
<keyword evidence="5 9" id="KW-1133">Transmembrane helix</keyword>
<dbReference type="RefSeq" id="XP_033460388.1">
    <property type="nucleotide sequence ID" value="XM_033601249.1"/>
</dbReference>
<feature type="transmembrane region" description="Helical" evidence="9">
    <location>
        <begin position="65"/>
        <end position="86"/>
    </location>
</feature>
<proteinExistence type="inferred from homology"/>
<evidence type="ECO:0000256" key="2">
    <source>
        <dbReference type="ARBA" id="ARBA00010992"/>
    </source>
</evidence>
<dbReference type="AlphaFoldDB" id="A0A6J3M958"/>
<feature type="transmembrane region" description="Helical" evidence="9">
    <location>
        <begin position="12"/>
        <end position="29"/>
    </location>
</feature>
<feature type="region of interest" description="Disordered" evidence="8">
    <location>
        <begin position="522"/>
        <end position="588"/>
    </location>
</feature>
<feature type="transmembrane region" description="Helical" evidence="9">
    <location>
        <begin position="406"/>
        <end position="429"/>
    </location>
</feature>
<evidence type="ECO:0000256" key="3">
    <source>
        <dbReference type="ARBA" id="ARBA00022448"/>
    </source>
</evidence>
<comment type="similarity">
    <text evidence="2 7">Belongs to the major facilitator superfamily. Sugar transporter (TC 2.A.1.1) family.</text>
</comment>
<dbReference type="InterPro" id="IPR003663">
    <property type="entry name" value="Sugar/inositol_transpt"/>
</dbReference>
<evidence type="ECO:0000256" key="5">
    <source>
        <dbReference type="ARBA" id="ARBA00022989"/>
    </source>
</evidence>
<feature type="transmembrane region" description="Helical" evidence="9">
    <location>
        <begin position="435"/>
        <end position="456"/>
    </location>
</feature>
<gene>
    <name evidence="12" type="ORF">K489DRAFT_317575</name>
</gene>
<protein>
    <recommendedName>
        <fullName evidence="10">Major facilitator superfamily (MFS) profile domain-containing protein</fullName>
    </recommendedName>
</protein>
<feature type="compositionally biased region" description="Low complexity" evidence="8">
    <location>
        <begin position="557"/>
        <end position="568"/>
    </location>
</feature>
<evidence type="ECO:0000256" key="4">
    <source>
        <dbReference type="ARBA" id="ARBA00022692"/>
    </source>
</evidence>
<dbReference type="PROSITE" id="PS50850">
    <property type="entry name" value="MFS"/>
    <property type="match status" value="1"/>
</dbReference>
<keyword evidence="6 9" id="KW-0472">Membrane</keyword>
<keyword evidence="3 7" id="KW-0813">Transport</keyword>
<name>A0A6J3M958_9PEZI</name>
<feature type="transmembrane region" description="Helical" evidence="9">
    <location>
        <begin position="342"/>
        <end position="363"/>
    </location>
</feature>
<evidence type="ECO:0000256" key="1">
    <source>
        <dbReference type="ARBA" id="ARBA00004141"/>
    </source>
</evidence>
<dbReference type="InterPro" id="IPR020846">
    <property type="entry name" value="MFS_dom"/>
</dbReference>
<dbReference type="InterPro" id="IPR005828">
    <property type="entry name" value="MFS_sugar_transport-like"/>
</dbReference>
<evidence type="ECO:0000256" key="8">
    <source>
        <dbReference type="SAM" id="MobiDB-lite"/>
    </source>
</evidence>
<evidence type="ECO:0000259" key="10">
    <source>
        <dbReference type="PROSITE" id="PS50850"/>
    </source>
</evidence>
<reference evidence="12" key="1">
    <citation type="submission" date="2020-01" db="EMBL/GenBank/DDBJ databases">
        <authorList>
            <consortium name="DOE Joint Genome Institute"/>
            <person name="Haridas S."/>
            <person name="Albert R."/>
            <person name="Binder M."/>
            <person name="Bloem J."/>
            <person name="Labutti K."/>
            <person name="Salamov A."/>
            <person name="Andreopoulos B."/>
            <person name="Baker S.E."/>
            <person name="Barry K."/>
            <person name="Bills G."/>
            <person name="Bluhm B.H."/>
            <person name="Cannon C."/>
            <person name="Castanera R."/>
            <person name="Culley D.E."/>
            <person name="Daum C."/>
            <person name="Ezra D."/>
            <person name="Gonzalez J.B."/>
            <person name="Henrissat B."/>
            <person name="Kuo A."/>
            <person name="Liang C."/>
            <person name="Lipzen A."/>
            <person name="Lutzoni F."/>
            <person name="Magnuson J."/>
            <person name="Mondo S."/>
            <person name="Nolan M."/>
            <person name="Ohm R."/>
            <person name="Pangilinan J."/>
            <person name="Park H.-J."/>
            <person name="Ramirez L."/>
            <person name="Alfaro M."/>
            <person name="Sun H."/>
            <person name="Tritt A."/>
            <person name="Yoshinaga Y."/>
            <person name="Zwiers L.-H."/>
            <person name="Turgeon B.G."/>
            <person name="Goodwin S.B."/>
            <person name="Spatafora J.W."/>
            <person name="Crous P.W."/>
            <person name="Grigoriev I.V."/>
        </authorList>
    </citation>
    <scope>NUCLEOTIDE SEQUENCE</scope>
    <source>
        <strain evidence="12">CBS 342.82</strain>
    </source>
</reference>
<organism evidence="12">
    <name type="scientific">Dissoconium aciculare CBS 342.82</name>
    <dbReference type="NCBI Taxonomy" id="1314786"/>
    <lineage>
        <taxon>Eukaryota</taxon>
        <taxon>Fungi</taxon>
        <taxon>Dikarya</taxon>
        <taxon>Ascomycota</taxon>
        <taxon>Pezizomycotina</taxon>
        <taxon>Dothideomycetes</taxon>
        <taxon>Dothideomycetidae</taxon>
        <taxon>Mycosphaerellales</taxon>
        <taxon>Dissoconiaceae</taxon>
        <taxon>Dissoconium</taxon>
    </lineage>
</organism>
<comment type="subcellular location">
    <subcellularLocation>
        <location evidence="1">Membrane</location>
        <topology evidence="1">Multi-pass membrane protein</topology>
    </subcellularLocation>
</comment>
<dbReference type="PRINTS" id="PR00171">
    <property type="entry name" value="SUGRTRNSPORT"/>
</dbReference>
<keyword evidence="4 9" id="KW-0812">Transmembrane</keyword>
<feature type="domain" description="Major facilitator superfamily (MFS) profile" evidence="10">
    <location>
        <begin position="16"/>
        <end position="460"/>
    </location>
</feature>
<dbReference type="OrthoDB" id="6612291at2759"/>
<feature type="transmembrane region" description="Helical" evidence="9">
    <location>
        <begin position="122"/>
        <end position="140"/>
    </location>
</feature>
<feature type="transmembrane region" description="Helical" evidence="9">
    <location>
        <begin position="186"/>
        <end position="206"/>
    </location>
</feature>
<accession>A0A6J3M958</accession>
<evidence type="ECO:0000256" key="7">
    <source>
        <dbReference type="RuleBase" id="RU003346"/>
    </source>
</evidence>
<evidence type="ECO:0000313" key="12">
    <source>
        <dbReference type="RefSeq" id="XP_033460388.1"/>
    </source>
</evidence>
<dbReference type="Gene3D" id="1.20.1250.20">
    <property type="entry name" value="MFS general substrate transporter like domains"/>
    <property type="match status" value="1"/>
</dbReference>
<feature type="transmembrane region" description="Helical" evidence="9">
    <location>
        <begin position="95"/>
        <end position="116"/>
    </location>
</feature>
<evidence type="ECO:0000313" key="11">
    <source>
        <dbReference type="Proteomes" id="UP000504637"/>
    </source>
</evidence>
<dbReference type="GO" id="GO:0005351">
    <property type="term" value="F:carbohydrate:proton symporter activity"/>
    <property type="evidence" value="ECO:0007669"/>
    <property type="project" value="TreeGrafter"/>
</dbReference>
<dbReference type="PANTHER" id="PTHR48022:SF68">
    <property type="entry name" value="MAJOR FACILITATOR SUPERFAMILY (MFS) PROFILE DOMAIN-CONTAINING PROTEIN-RELATED"/>
    <property type="match status" value="1"/>
</dbReference>
<reference evidence="12" key="2">
    <citation type="submission" date="2020-04" db="EMBL/GenBank/DDBJ databases">
        <authorList>
            <consortium name="NCBI Genome Project"/>
        </authorList>
    </citation>
    <scope>NUCLEOTIDE SEQUENCE</scope>
    <source>
        <strain evidence="12">CBS 342.82</strain>
    </source>
</reference>
<evidence type="ECO:0000256" key="6">
    <source>
        <dbReference type="ARBA" id="ARBA00023136"/>
    </source>
</evidence>
<dbReference type="Proteomes" id="UP000504637">
    <property type="component" value="Unplaced"/>
</dbReference>
<dbReference type="SUPFAM" id="SSF103473">
    <property type="entry name" value="MFS general substrate transporter"/>
    <property type="match status" value="1"/>
</dbReference>
<keyword evidence="11" id="KW-1185">Reference proteome</keyword>
<dbReference type="InterPro" id="IPR036259">
    <property type="entry name" value="MFS_trans_sf"/>
</dbReference>
<feature type="transmembrane region" description="Helical" evidence="9">
    <location>
        <begin position="274"/>
        <end position="297"/>
    </location>
</feature>
<dbReference type="PANTHER" id="PTHR48022">
    <property type="entry name" value="PLASTIDIC GLUCOSE TRANSPORTER 4"/>
    <property type="match status" value="1"/>
</dbReference>
<sequence length="588" mass="65307">MQEYLGLRGPALSRAIGVVSGLCFLLYGFDQGLLGGFMTLASFLKQFPESAVPTYPGNLQVANNLGLTVGIWNLGCLVSAVVAIFIGDRLGRKKIVFTGLLLLLVGEIIQCTAFHWGQFVAGRFIAGLGNGLNCATVPAWQAECTKAHRRGTVLMMSAGVCIAAGLTLSYWADFAFAWLDPGSESWRVPIALQLVLIVIAAWLVLYMPESPRWLILAGREAEALHVLSALNDKKESDRVIHQEFLQIKDAVIEMAQASFVNVFKMGDYRDGHRVILAVALQFFQQIGGINFCTMYFAAMFNQQYQWDAWIARLLAACAGTTFLLASFVSVYGIDRYWGRRQLMLFGTSGMLICMIVLCLMVYINNRTALDVGTAFVFIYCIFFAIGWQGMSWLYQVEIVPLRIRGPGNAISTVANWLANFIVVFATPAAFTNTTYRTYIIFIATNAVILPTIYFFYPETSLRCLEEMDVIFHAANSSKRPWLDVVKIAANQPLWYAREDVEQTFDYEGSDWHKRHVRFSEDVKDSDGDTTTINVSPVDDNEKYQSDSGVSTISPTVSGNRSRSGSGNSVDPDESVRNGAEDFFAGRML</sequence>
<dbReference type="NCBIfam" id="TIGR00879">
    <property type="entry name" value="SP"/>
    <property type="match status" value="1"/>
</dbReference>
<feature type="transmembrane region" description="Helical" evidence="9">
    <location>
        <begin position="152"/>
        <end position="171"/>
    </location>
</feature>
<dbReference type="GO" id="GO:0016020">
    <property type="term" value="C:membrane"/>
    <property type="evidence" value="ECO:0007669"/>
    <property type="project" value="UniProtKB-SubCell"/>
</dbReference>
<dbReference type="Pfam" id="PF00083">
    <property type="entry name" value="Sugar_tr"/>
    <property type="match status" value="1"/>
</dbReference>